<dbReference type="CDD" id="cd06261">
    <property type="entry name" value="TM_PBP2"/>
    <property type="match status" value="1"/>
</dbReference>
<dbReference type="Gene3D" id="1.10.3720.10">
    <property type="entry name" value="MetI-like"/>
    <property type="match status" value="1"/>
</dbReference>
<protein>
    <submittedName>
        <fullName evidence="9">Carbohydrate ABC transporter membrane protein 1, CUT1 family</fullName>
    </submittedName>
</protein>
<dbReference type="InterPro" id="IPR035906">
    <property type="entry name" value="MetI-like_sf"/>
</dbReference>
<feature type="transmembrane region" description="Helical" evidence="7">
    <location>
        <begin position="109"/>
        <end position="129"/>
    </location>
</feature>
<keyword evidence="10" id="KW-1185">Reference proteome</keyword>
<dbReference type="Pfam" id="PF00528">
    <property type="entry name" value="BPD_transp_1"/>
    <property type="match status" value="1"/>
</dbReference>
<dbReference type="Proteomes" id="UP000250796">
    <property type="component" value="Chromosome MESINF"/>
</dbReference>
<evidence type="ECO:0000313" key="9">
    <source>
        <dbReference type="EMBL" id="SSC12941.1"/>
    </source>
</evidence>
<evidence type="ECO:0000256" key="5">
    <source>
        <dbReference type="ARBA" id="ARBA00022989"/>
    </source>
</evidence>
<sequence>MSKVAKSRLREARIGLLFLSPWLIGLAIFTAYPIIASLYFSFTHYSGLSSPRWAGFDNYIQLFKDPLFWKSIYNTLYLAIIGIPLAQVLSILVALLLNTKVKFLGIFRTMYFLPSIVPAVATALLWKWFLNPQFGPVNLLLERIGLPTPGWLTDPVWSKPALILTSVWGVGGAMVIYLAGLQNIPIELYEAAELDGAGRIAKLFTITLPMLSPVILFNVVMGIINSFQSFTSVFIMTGGGPENSTLVYALSIYRNGFQFYKMGYASAMAWVLLIMTSIAIVFVFKFFGKYGYFGGVDKQ</sequence>
<organism evidence="9 10">
    <name type="scientific">Mesotoga infera</name>
    <dbReference type="NCBI Taxonomy" id="1236046"/>
    <lineage>
        <taxon>Bacteria</taxon>
        <taxon>Thermotogati</taxon>
        <taxon>Thermotogota</taxon>
        <taxon>Thermotogae</taxon>
        <taxon>Kosmotogales</taxon>
        <taxon>Kosmotogaceae</taxon>
        <taxon>Mesotoga</taxon>
    </lineage>
</organism>
<evidence type="ECO:0000256" key="3">
    <source>
        <dbReference type="ARBA" id="ARBA00022475"/>
    </source>
</evidence>
<gene>
    <name evidence="9" type="ORF">MESINF_1497</name>
</gene>
<evidence type="ECO:0000256" key="4">
    <source>
        <dbReference type="ARBA" id="ARBA00022692"/>
    </source>
</evidence>
<keyword evidence="5 7" id="KW-1133">Transmembrane helix</keyword>
<keyword evidence="4 7" id="KW-0812">Transmembrane</keyword>
<dbReference type="GO" id="GO:0005886">
    <property type="term" value="C:plasma membrane"/>
    <property type="evidence" value="ECO:0007669"/>
    <property type="project" value="UniProtKB-SubCell"/>
</dbReference>
<dbReference type="GO" id="GO:0055085">
    <property type="term" value="P:transmembrane transport"/>
    <property type="evidence" value="ECO:0007669"/>
    <property type="project" value="InterPro"/>
</dbReference>
<feature type="domain" description="ABC transmembrane type-1" evidence="8">
    <location>
        <begin position="72"/>
        <end position="283"/>
    </location>
</feature>
<evidence type="ECO:0000256" key="1">
    <source>
        <dbReference type="ARBA" id="ARBA00004651"/>
    </source>
</evidence>
<dbReference type="AlphaFoldDB" id="A0A7Z7LF36"/>
<keyword evidence="3" id="KW-1003">Cell membrane</keyword>
<dbReference type="PROSITE" id="PS50928">
    <property type="entry name" value="ABC_TM1"/>
    <property type="match status" value="1"/>
</dbReference>
<feature type="transmembrane region" description="Helical" evidence="7">
    <location>
        <begin position="200"/>
        <end position="224"/>
    </location>
</feature>
<dbReference type="InterPro" id="IPR000515">
    <property type="entry name" value="MetI-like"/>
</dbReference>
<dbReference type="SUPFAM" id="SSF160964">
    <property type="entry name" value="MalF N-terminal region-like"/>
    <property type="match status" value="1"/>
</dbReference>
<evidence type="ECO:0000313" key="10">
    <source>
        <dbReference type="Proteomes" id="UP000250796"/>
    </source>
</evidence>
<comment type="subcellular location">
    <subcellularLocation>
        <location evidence="1 7">Cell membrane</location>
        <topology evidence="1 7">Multi-pass membrane protein</topology>
    </subcellularLocation>
</comment>
<dbReference type="KEGG" id="minf:MESINF_1497"/>
<dbReference type="PANTHER" id="PTHR30193">
    <property type="entry name" value="ABC TRANSPORTER PERMEASE PROTEIN"/>
    <property type="match status" value="1"/>
</dbReference>
<name>A0A7Z7LF36_9BACT</name>
<proteinExistence type="inferred from homology"/>
<feature type="transmembrane region" description="Helical" evidence="7">
    <location>
        <begin position="161"/>
        <end position="179"/>
    </location>
</feature>
<accession>A0A7Z7LF36</accession>
<dbReference type="EMBL" id="LS974202">
    <property type="protein sequence ID" value="SSC12941.1"/>
    <property type="molecule type" value="Genomic_DNA"/>
</dbReference>
<comment type="similarity">
    <text evidence="7">Belongs to the binding-protein-dependent transport system permease family.</text>
</comment>
<feature type="transmembrane region" description="Helical" evidence="7">
    <location>
        <begin position="12"/>
        <end position="40"/>
    </location>
</feature>
<keyword evidence="6 7" id="KW-0472">Membrane</keyword>
<dbReference type="SUPFAM" id="SSF161098">
    <property type="entry name" value="MetI-like"/>
    <property type="match status" value="1"/>
</dbReference>
<evidence type="ECO:0000256" key="7">
    <source>
        <dbReference type="RuleBase" id="RU363032"/>
    </source>
</evidence>
<feature type="transmembrane region" description="Helical" evidence="7">
    <location>
        <begin position="76"/>
        <end position="97"/>
    </location>
</feature>
<evidence type="ECO:0000256" key="6">
    <source>
        <dbReference type="ARBA" id="ARBA00023136"/>
    </source>
</evidence>
<dbReference type="InterPro" id="IPR051393">
    <property type="entry name" value="ABC_transporter_permease"/>
</dbReference>
<feature type="transmembrane region" description="Helical" evidence="7">
    <location>
        <begin position="262"/>
        <end position="284"/>
    </location>
</feature>
<dbReference type="RefSeq" id="WP_169699156.1">
    <property type="nucleotide sequence ID" value="NZ_LS974202.1"/>
</dbReference>
<dbReference type="PANTHER" id="PTHR30193:SF1">
    <property type="entry name" value="ABC TRANSPORTER PERMEASE PROTEIN YESP-RELATED"/>
    <property type="match status" value="1"/>
</dbReference>
<evidence type="ECO:0000256" key="2">
    <source>
        <dbReference type="ARBA" id="ARBA00022448"/>
    </source>
</evidence>
<evidence type="ECO:0000259" key="8">
    <source>
        <dbReference type="PROSITE" id="PS50928"/>
    </source>
</evidence>
<reference evidence="9 10" key="1">
    <citation type="submission" date="2017-01" db="EMBL/GenBank/DDBJ databases">
        <authorList>
            <person name="Erauso G."/>
        </authorList>
    </citation>
    <scope>NUCLEOTIDE SEQUENCE [LARGE SCALE GENOMIC DNA]</scope>
    <source>
        <strain evidence="9">MESINF1</strain>
    </source>
</reference>
<keyword evidence="2 7" id="KW-0813">Transport</keyword>